<reference evidence="2 3" key="1">
    <citation type="submission" date="2024-11" db="EMBL/GenBank/DDBJ databases">
        <title>Draft genome sequences of two bacteria associated to sugarcane roots in Colombia.</title>
        <authorList>
            <person name="Pardo-Diaz S."/>
            <person name="Masmela-Mendoza J."/>
            <person name="Delgadillo-Duran P."/>
            <person name="Bautista E.J."/>
            <person name="Rojas-Tapias D.F."/>
        </authorList>
    </citation>
    <scope>NUCLEOTIDE SEQUENCE [LARGE SCALE GENOMIC DNA]</scope>
    <source>
        <strain evidence="2 3">Ap18</strain>
    </source>
</reference>
<gene>
    <name evidence="2" type="ORF">ACJ41P_28155</name>
</gene>
<proteinExistence type="predicted"/>
<accession>A0ABW8VF16</accession>
<evidence type="ECO:0000313" key="2">
    <source>
        <dbReference type="EMBL" id="MFL7905034.1"/>
    </source>
</evidence>
<dbReference type="SUPFAM" id="SSF46955">
    <property type="entry name" value="Putative DNA-binding domain"/>
    <property type="match status" value="1"/>
</dbReference>
<dbReference type="RefSeq" id="WP_407825577.1">
    <property type="nucleotide sequence ID" value="NZ_JBJLSN010000064.1"/>
</dbReference>
<feature type="domain" description="Helix-turn-helix" evidence="1">
    <location>
        <begin position="13"/>
        <end position="64"/>
    </location>
</feature>
<keyword evidence="3" id="KW-1185">Reference proteome</keyword>
<sequence length="69" mass="8050">MNSDDTDIEEERYLTEREVAELTRLSTRTLQRLRQNGKGPAFIRLSARRLVYDRSDLEVWIKAQVVGAI</sequence>
<name>A0ABW8VF16_9PROT</name>
<comment type="caution">
    <text evidence="2">The sequence shown here is derived from an EMBL/GenBank/DDBJ whole genome shotgun (WGS) entry which is preliminary data.</text>
</comment>
<organism evidence="2 3">
    <name type="scientific">Azospirillum argentinense</name>
    <dbReference type="NCBI Taxonomy" id="2970906"/>
    <lineage>
        <taxon>Bacteria</taxon>
        <taxon>Pseudomonadati</taxon>
        <taxon>Pseudomonadota</taxon>
        <taxon>Alphaproteobacteria</taxon>
        <taxon>Rhodospirillales</taxon>
        <taxon>Azospirillaceae</taxon>
        <taxon>Azospirillum</taxon>
    </lineage>
</organism>
<protein>
    <submittedName>
        <fullName evidence="2">Helix-turn-helix transcriptional regulator</fullName>
    </submittedName>
</protein>
<dbReference type="InterPro" id="IPR041657">
    <property type="entry name" value="HTH_17"/>
</dbReference>
<dbReference type="EMBL" id="JBJLSN010000064">
    <property type="protein sequence ID" value="MFL7905034.1"/>
    <property type="molecule type" value="Genomic_DNA"/>
</dbReference>
<dbReference type="Pfam" id="PF12728">
    <property type="entry name" value="HTH_17"/>
    <property type="match status" value="1"/>
</dbReference>
<dbReference type="Proteomes" id="UP001628281">
    <property type="component" value="Unassembled WGS sequence"/>
</dbReference>
<evidence type="ECO:0000259" key="1">
    <source>
        <dbReference type="Pfam" id="PF12728"/>
    </source>
</evidence>
<dbReference type="InterPro" id="IPR009061">
    <property type="entry name" value="DNA-bd_dom_put_sf"/>
</dbReference>
<evidence type="ECO:0000313" key="3">
    <source>
        <dbReference type="Proteomes" id="UP001628281"/>
    </source>
</evidence>